<dbReference type="Pfam" id="PF07715">
    <property type="entry name" value="Plug"/>
    <property type="match status" value="1"/>
</dbReference>
<dbReference type="PANTHER" id="PTHR30069:SF29">
    <property type="entry name" value="HEMOGLOBIN AND HEMOGLOBIN-HAPTOGLOBIN-BINDING PROTEIN 1-RELATED"/>
    <property type="match status" value="1"/>
</dbReference>
<dbReference type="NCBIfam" id="TIGR04056">
    <property type="entry name" value="OMP_RagA_SusC"/>
    <property type="match status" value="1"/>
</dbReference>
<comment type="subcellular location">
    <subcellularLocation>
        <location evidence="1 8">Cell outer membrane</location>
        <topology evidence="1 8">Multi-pass membrane protein</topology>
    </subcellularLocation>
</comment>
<name>A0ABU3ACF1_9FLAO</name>
<proteinExistence type="inferred from homology"/>
<sequence length="1090" mass="116029">MKQSNELGLYAWRTKTMTLFKAVQGLALALFMVLGTQAVQANNNLNEEGIAVFQTTVSGTVTDSDGAPLPGASVLVKGTTNGTQTDFDGNYTIEADANATLVFSYIGFASQEIAINGQTTINATMAEDAAKLSEVVVVGYTTQTRGDLTGSVASVDVSEATKQPVVNVAEALEGRATGVSIINNGAPGSPPIVRIRGLGTPNNNNPLYIIDGAQTIDPNILNTINPADIAQINVLKDGAASIYGARASNGVIIITTKSGSYNQNKLNVSLDVSTGFSRATRLPDILGAQALGDVFFESQTNDAIRLGTPVADISHPQYFPTGGAATVPSQLLGVSLLGTGEAVNAPVQPGGTNWLDEIFRSAPTQNITANFSNGNETSKYSATIGYLNREGIPNDVGFKRAQVRLNSEFKVSDRLTIGEHLNVSFSNNKGNVDNAIQFALRSSPLVPVFDDLGRFAGGYANSNGLSNSENPVAILSRNGDDFLKQTRIIGDVYASLNIADGLTAKTSIGGDISYLNSRDFLATDPESPEPRGTNTLTERNQQTYNWVWTNTLNYSKTFGDHSINALVGLEANSSTGKSLQVAATGFLFETPDFYLLDNASGAAIVDPDNTFDFENTLSSIFGSVNYSFSNKYLASATVRRDRSSRFLGDNQTGVFPAFSGGWVMSNEDFFPQDGIINRLKLKASWGALGNQELPVGNPGINQSNLNNQLADYAFGGGGNATTGALLSAVGNADIRWETSETLNIGAEFGLFDDALSISLEYYELTTEDLIVANGNIIGDTAIDAAPPFVNSGNVKNSGIDLNISFQKQANADFSYGIDFNLSTVKNEVTALFNDVPLLGNTGFRGGNITVTEVGQPISSFFGRVADGIYRSEAEVAAGPDQGFANDAAGVGRLRYRDLNDDGVINDDDRDFIGNPIPDATFGLNLNANYKNWDFSAFFAGTLGNDIYNYDKIFTDFATFPNGNRNARVLDAFNATTNPNGSQPALSFGLLNNETAPNSFLVEDGSFVRLKNVVIGYTLPDQITDKLGLSSLRFYINASNLFTITGYDGIDPEIQPTNVNGSPANTALTLGVDQNTFPLSQIFLLGVNLKM</sequence>
<dbReference type="PROSITE" id="PS52016">
    <property type="entry name" value="TONB_DEPENDENT_REC_3"/>
    <property type="match status" value="1"/>
</dbReference>
<dbReference type="EMBL" id="JAVRHR010000003">
    <property type="protein sequence ID" value="MDT0607869.1"/>
    <property type="molecule type" value="Genomic_DNA"/>
</dbReference>
<keyword evidence="10" id="KW-0675">Receptor</keyword>
<evidence type="ECO:0000313" key="10">
    <source>
        <dbReference type="EMBL" id="MDT0607869.1"/>
    </source>
</evidence>
<dbReference type="Gene3D" id="2.60.40.1120">
    <property type="entry name" value="Carboxypeptidase-like, regulatory domain"/>
    <property type="match status" value="1"/>
</dbReference>
<evidence type="ECO:0000256" key="3">
    <source>
        <dbReference type="ARBA" id="ARBA00022452"/>
    </source>
</evidence>
<dbReference type="SUPFAM" id="SSF49464">
    <property type="entry name" value="Carboxypeptidase regulatory domain-like"/>
    <property type="match status" value="1"/>
</dbReference>
<keyword evidence="7 8" id="KW-0998">Cell outer membrane</keyword>
<dbReference type="InterPro" id="IPR039426">
    <property type="entry name" value="TonB-dep_rcpt-like"/>
</dbReference>
<dbReference type="InterPro" id="IPR012910">
    <property type="entry name" value="Plug_dom"/>
</dbReference>
<protein>
    <submittedName>
        <fullName evidence="10">TonB-dependent receptor</fullName>
    </submittedName>
</protein>
<evidence type="ECO:0000256" key="2">
    <source>
        <dbReference type="ARBA" id="ARBA00022448"/>
    </source>
</evidence>
<keyword evidence="3 8" id="KW-1134">Transmembrane beta strand</keyword>
<keyword evidence="5" id="KW-0732">Signal</keyword>
<dbReference type="RefSeq" id="WP_311352047.1">
    <property type="nucleotide sequence ID" value="NZ_JAVRHR010000003.1"/>
</dbReference>
<dbReference type="InterPro" id="IPR023997">
    <property type="entry name" value="TonB-dep_OMP_SusC/RagA_CS"/>
</dbReference>
<dbReference type="PANTHER" id="PTHR30069">
    <property type="entry name" value="TONB-DEPENDENT OUTER MEMBRANE RECEPTOR"/>
    <property type="match status" value="1"/>
</dbReference>
<evidence type="ECO:0000256" key="7">
    <source>
        <dbReference type="ARBA" id="ARBA00023237"/>
    </source>
</evidence>
<dbReference type="InterPro" id="IPR036942">
    <property type="entry name" value="Beta-barrel_TonB_sf"/>
</dbReference>
<evidence type="ECO:0000256" key="4">
    <source>
        <dbReference type="ARBA" id="ARBA00022692"/>
    </source>
</evidence>
<evidence type="ECO:0000259" key="9">
    <source>
        <dbReference type="Pfam" id="PF07715"/>
    </source>
</evidence>
<dbReference type="Proteomes" id="UP001255246">
    <property type="component" value="Unassembled WGS sequence"/>
</dbReference>
<comment type="caution">
    <text evidence="10">The sequence shown here is derived from an EMBL/GenBank/DDBJ whole genome shotgun (WGS) entry which is preliminary data.</text>
</comment>
<keyword evidence="11" id="KW-1185">Reference proteome</keyword>
<feature type="domain" description="TonB-dependent receptor plug" evidence="9">
    <location>
        <begin position="147"/>
        <end position="251"/>
    </location>
</feature>
<dbReference type="InterPro" id="IPR037066">
    <property type="entry name" value="Plug_dom_sf"/>
</dbReference>
<evidence type="ECO:0000256" key="6">
    <source>
        <dbReference type="ARBA" id="ARBA00023136"/>
    </source>
</evidence>
<comment type="similarity">
    <text evidence="8">Belongs to the TonB-dependent receptor family.</text>
</comment>
<evidence type="ECO:0000256" key="1">
    <source>
        <dbReference type="ARBA" id="ARBA00004571"/>
    </source>
</evidence>
<keyword evidence="2 8" id="KW-0813">Transport</keyword>
<dbReference type="Gene3D" id="2.170.130.10">
    <property type="entry name" value="TonB-dependent receptor, plug domain"/>
    <property type="match status" value="1"/>
</dbReference>
<evidence type="ECO:0000313" key="11">
    <source>
        <dbReference type="Proteomes" id="UP001255246"/>
    </source>
</evidence>
<dbReference type="NCBIfam" id="TIGR04057">
    <property type="entry name" value="SusC_RagA_signa"/>
    <property type="match status" value="1"/>
</dbReference>
<dbReference type="InterPro" id="IPR023996">
    <property type="entry name" value="TonB-dep_OMP_SusC/RagA"/>
</dbReference>
<dbReference type="Gene3D" id="2.40.170.20">
    <property type="entry name" value="TonB-dependent receptor, beta-barrel domain"/>
    <property type="match status" value="1"/>
</dbReference>
<reference evidence="10 11" key="1">
    <citation type="submission" date="2023-09" db="EMBL/GenBank/DDBJ databases">
        <authorList>
            <person name="Rey-Velasco X."/>
        </authorList>
    </citation>
    <scope>NUCLEOTIDE SEQUENCE [LARGE SCALE GENOMIC DNA]</scope>
    <source>
        <strain evidence="10 11">F388</strain>
    </source>
</reference>
<accession>A0ABU3ACF1</accession>
<dbReference type="Pfam" id="PF13715">
    <property type="entry name" value="CarbopepD_reg_2"/>
    <property type="match status" value="1"/>
</dbReference>
<keyword evidence="4 8" id="KW-0812">Transmembrane</keyword>
<dbReference type="InterPro" id="IPR008969">
    <property type="entry name" value="CarboxyPept-like_regulatory"/>
</dbReference>
<evidence type="ECO:0000256" key="5">
    <source>
        <dbReference type="ARBA" id="ARBA00022729"/>
    </source>
</evidence>
<evidence type="ECO:0000256" key="8">
    <source>
        <dbReference type="PROSITE-ProRule" id="PRU01360"/>
    </source>
</evidence>
<gene>
    <name evidence="10" type="ORF">RM706_12545</name>
</gene>
<keyword evidence="6 8" id="KW-0472">Membrane</keyword>
<dbReference type="SUPFAM" id="SSF56935">
    <property type="entry name" value="Porins"/>
    <property type="match status" value="1"/>
</dbReference>
<organism evidence="10 11">
    <name type="scientific">Croceitalea rosinachiae</name>
    <dbReference type="NCBI Taxonomy" id="3075596"/>
    <lineage>
        <taxon>Bacteria</taxon>
        <taxon>Pseudomonadati</taxon>
        <taxon>Bacteroidota</taxon>
        <taxon>Flavobacteriia</taxon>
        <taxon>Flavobacteriales</taxon>
        <taxon>Flavobacteriaceae</taxon>
        <taxon>Croceitalea</taxon>
    </lineage>
</organism>